<organism evidence="2 3">
    <name type="scientific">Anopheles minimus</name>
    <dbReference type="NCBI Taxonomy" id="112268"/>
    <lineage>
        <taxon>Eukaryota</taxon>
        <taxon>Metazoa</taxon>
        <taxon>Ecdysozoa</taxon>
        <taxon>Arthropoda</taxon>
        <taxon>Hexapoda</taxon>
        <taxon>Insecta</taxon>
        <taxon>Pterygota</taxon>
        <taxon>Neoptera</taxon>
        <taxon>Endopterygota</taxon>
        <taxon>Diptera</taxon>
        <taxon>Nematocera</taxon>
        <taxon>Culicoidea</taxon>
        <taxon>Culicidae</taxon>
        <taxon>Anophelinae</taxon>
        <taxon>Anopheles</taxon>
    </lineage>
</organism>
<evidence type="ECO:0000313" key="2">
    <source>
        <dbReference type="EnsemblMetazoa" id="AMIN005537-PA"/>
    </source>
</evidence>
<reference evidence="3" key="1">
    <citation type="submission" date="2013-03" db="EMBL/GenBank/DDBJ databases">
        <title>The Genome Sequence of Anopheles minimus MINIMUS1.</title>
        <authorList>
            <consortium name="The Broad Institute Genomics Platform"/>
            <person name="Neafsey D.E."/>
            <person name="Walton C."/>
            <person name="Walker B."/>
            <person name="Young S.K."/>
            <person name="Zeng Q."/>
            <person name="Gargeya S."/>
            <person name="Fitzgerald M."/>
            <person name="Haas B."/>
            <person name="Abouelleil A."/>
            <person name="Allen A.W."/>
            <person name="Alvarado L."/>
            <person name="Arachchi H.M."/>
            <person name="Berlin A.M."/>
            <person name="Chapman S.B."/>
            <person name="Gainer-Dewar J."/>
            <person name="Goldberg J."/>
            <person name="Griggs A."/>
            <person name="Gujja S."/>
            <person name="Hansen M."/>
            <person name="Howarth C."/>
            <person name="Imamovic A."/>
            <person name="Ireland A."/>
            <person name="Larimer J."/>
            <person name="McCowan C."/>
            <person name="Murphy C."/>
            <person name="Pearson M."/>
            <person name="Poon T.W."/>
            <person name="Priest M."/>
            <person name="Roberts A."/>
            <person name="Saif S."/>
            <person name="Shea T."/>
            <person name="Sisk P."/>
            <person name="Sykes S."/>
            <person name="Wortman J."/>
            <person name="Nusbaum C."/>
            <person name="Birren B."/>
        </authorList>
    </citation>
    <scope>NUCLEOTIDE SEQUENCE [LARGE SCALE GENOMIC DNA]</scope>
    <source>
        <strain evidence="3">MINIMUS1</strain>
    </source>
</reference>
<evidence type="ECO:0000313" key="3">
    <source>
        <dbReference type="Proteomes" id="UP000075920"/>
    </source>
</evidence>
<dbReference type="EnsemblMetazoa" id="AMIN005537-RA">
    <property type="protein sequence ID" value="AMIN005537-PA"/>
    <property type="gene ID" value="AMIN005537"/>
</dbReference>
<dbReference type="VEuPathDB" id="VectorBase:AMIN005537"/>
<proteinExistence type="predicted"/>
<protein>
    <submittedName>
        <fullName evidence="2">Uncharacterized protein</fullName>
    </submittedName>
</protein>
<accession>A0A182W5C1</accession>
<name>A0A182W5C1_9DIPT</name>
<dbReference type="AlphaFoldDB" id="A0A182W5C1"/>
<reference evidence="2" key="2">
    <citation type="submission" date="2020-05" db="UniProtKB">
        <authorList>
            <consortium name="EnsemblMetazoa"/>
        </authorList>
    </citation>
    <scope>IDENTIFICATION</scope>
    <source>
        <strain evidence="2">MINIMUS1</strain>
    </source>
</reference>
<feature type="compositionally biased region" description="Polar residues" evidence="1">
    <location>
        <begin position="18"/>
        <end position="33"/>
    </location>
</feature>
<sequence>MEILATVRLNERIRQTEGWKTNSLGERTTQSSKDASKPQHAASDSIGVTLARGRSMEGTRKQCFVKI</sequence>
<feature type="region of interest" description="Disordered" evidence="1">
    <location>
        <begin position="18"/>
        <end position="45"/>
    </location>
</feature>
<dbReference type="Proteomes" id="UP000075920">
    <property type="component" value="Unassembled WGS sequence"/>
</dbReference>
<evidence type="ECO:0000256" key="1">
    <source>
        <dbReference type="SAM" id="MobiDB-lite"/>
    </source>
</evidence>
<keyword evidence="3" id="KW-1185">Reference proteome</keyword>